<keyword evidence="2 4" id="KW-0472">Membrane</keyword>
<dbReference type="InterPro" id="IPR050330">
    <property type="entry name" value="Bact_OuterMem_StrucFunc"/>
</dbReference>
<dbReference type="InterPro" id="IPR006665">
    <property type="entry name" value="OmpA-like"/>
</dbReference>
<dbReference type="RefSeq" id="WP_233054730.1">
    <property type="nucleotide sequence ID" value="NZ_JAIMJA010000028.1"/>
</dbReference>
<dbReference type="PANTHER" id="PTHR30329:SF21">
    <property type="entry name" value="LIPOPROTEIN YIAD-RELATED"/>
    <property type="match status" value="1"/>
</dbReference>
<dbReference type="Gene3D" id="3.30.1330.60">
    <property type="entry name" value="OmpA-like domain"/>
    <property type="match status" value="1"/>
</dbReference>
<comment type="subcellular location">
    <subcellularLocation>
        <location evidence="1">Cell outer membrane</location>
    </subcellularLocation>
</comment>
<feature type="chain" id="PRO_5045876986" evidence="5">
    <location>
        <begin position="21"/>
        <end position="219"/>
    </location>
</feature>
<reference evidence="7 8" key="1">
    <citation type="journal article" date="2022" name="Environ. Microbiol. Rep.">
        <title>Eco-phylogenetic analyses reveal divergent evolution of vitamin B12 metabolism in the marine bacterial family 'Psychromonadaceae'.</title>
        <authorList>
            <person name="Jin X."/>
            <person name="Yang Y."/>
            <person name="Cao H."/>
            <person name="Gao B."/>
            <person name="Zhao Z."/>
        </authorList>
    </citation>
    <scope>NUCLEOTIDE SEQUENCE [LARGE SCALE GENOMIC DNA]</scope>
    <source>
        <strain evidence="7 8">MKS20</strain>
    </source>
</reference>
<feature type="domain" description="OmpA-like" evidence="6">
    <location>
        <begin position="103"/>
        <end position="219"/>
    </location>
</feature>
<dbReference type="InterPro" id="IPR027367">
    <property type="entry name" value="Gly-zipper_YMGG"/>
</dbReference>
<gene>
    <name evidence="7" type="ORF">K6Y31_19570</name>
</gene>
<dbReference type="CDD" id="cd07185">
    <property type="entry name" value="OmpA_C-like"/>
    <property type="match status" value="1"/>
</dbReference>
<dbReference type="InterPro" id="IPR006664">
    <property type="entry name" value="OMP_bac"/>
</dbReference>
<organism evidence="7 8">
    <name type="scientific">Motilimonas cestriensis</name>
    <dbReference type="NCBI Taxonomy" id="2742685"/>
    <lineage>
        <taxon>Bacteria</taxon>
        <taxon>Pseudomonadati</taxon>
        <taxon>Pseudomonadota</taxon>
        <taxon>Gammaproteobacteria</taxon>
        <taxon>Alteromonadales</taxon>
        <taxon>Alteromonadales genera incertae sedis</taxon>
        <taxon>Motilimonas</taxon>
    </lineage>
</organism>
<dbReference type="InterPro" id="IPR006690">
    <property type="entry name" value="OMPA-like_CS"/>
</dbReference>
<dbReference type="PROSITE" id="PS01068">
    <property type="entry name" value="OMPA_1"/>
    <property type="match status" value="1"/>
</dbReference>
<dbReference type="InterPro" id="IPR036737">
    <property type="entry name" value="OmpA-like_sf"/>
</dbReference>
<dbReference type="PRINTS" id="PR01021">
    <property type="entry name" value="OMPADOMAIN"/>
</dbReference>
<comment type="caution">
    <text evidence="7">The sequence shown here is derived from an EMBL/GenBank/DDBJ whole genome shotgun (WGS) entry which is preliminary data.</text>
</comment>
<evidence type="ECO:0000256" key="4">
    <source>
        <dbReference type="PROSITE-ProRule" id="PRU00473"/>
    </source>
</evidence>
<evidence type="ECO:0000256" key="5">
    <source>
        <dbReference type="SAM" id="SignalP"/>
    </source>
</evidence>
<evidence type="ECO:0000256" key="3">
    <source>
        <dbReference type="ARBA" id="ARBA00023237"/>
    </source>
</evidence>
<dbReference type="Pfam" id="PF13441">
    <property type="entry name" value="Gly-zipper_YMGG"/>
    <property type="match status" value="1"/>
</dbReference>
<protein>
    <submittedName>
        <fullName evidence="7">OmpA family protein</fullName>
    </submittedName>
</protein>
<evidence type="ECO:0000259" key="6">
    <source>
        <dbReference type="PROSITE" id="PS51123"/>
    </source>
</evidence>
<proteinExistence type="predicted"/>
<dbReference type="Pfam" id="PF00691">
    <property type="entry name" value="OmpA"/>
    <property type="match status" value="1"/>
</dbReference>
<evidence type="ECO:0000256" key="2">
    <source>
        <dbReference type="ARBA" id="ARBA00023136"/>
    </source>
</evidence>
<sequence length="219" mass="23012">MNKKPLAIATLISASLALSACTTVNPYTGEEQTSNAAKGATIGALSGAVLGAVIKDKNRSKGALIGAAAGAAAGGGIGYYMDVQEAELRQKLRNTGVSVTRAGDTIILNMPNAITFDVNQSNLKQSAMPVLDSVLLVLKEFDKTRVNVLGHTDSTGSASYNQTLSEKRAASVADYLLRNQLPYARVNTLGYGEARPIADNKTASGREQNRRVELVLSPM</sequence>
<keyword evidence="3" id="KW-0998">Cell outer membrane</keyword>
<keyword evidence="5" id="KW-0732">Signal</keyword>
<dbReference type="PANTHER" id="PTHR30329">
    <property type="entry name" value="STATOR ELEMENT OF FLAGELLAR MOTOR COMPLEX"/>
    <property type="match status" value="1"/>
</dbReference>
<dbReference type="PROSITE" id="PS51257">
    <property type="entry name" value="PROKAR_LIPOPROTEIN"/>
    <property type="match status" value="1"/>
</dbReference>
<evidence type="ECO:0000313" key="7">
    <source>
        <dbReference type="EMBL" id="MCE2596979.1"/>
    </source>
</evidence>
<name>A0ABS8WD57_9GAMM</name>
<keyword evidence="8" id="KW-1185">Reference proteome</keyword>
<evidence type="ECO:0000256" key="1">
    <source>
        <dbReference type="ARBA" id="ARBA00004442"/>
    </source>
</evidence>
<feature type="signal peptide" evidence="5">
    <location>
        <begin position="1"/>
        <end position="20"/>
    </location>
</feature>
<dbReference type="PROSITE" id="PS51123">
    <property type="entry name" value="OMPA_2"/>
    <property type="match status" value="1"/>
</dbReference>
<evidence type="ECO:0000313" key="8">
    <source>
        <dbReference type="Proteomes" id="UP001201273"/>
    </source>
</evidence>
<accession>A0ABS8WD57</accession>
<dbReference type="PRINTS" id="PR01023">
    <property type="entry name" value="NAFLGMOTY"/>
</dbReference>
<dbReference type="Proteomes" id="UP001201273">
    <property type="component" value="Unassembled WGS sequence"/>
</dbReference>
<dbReference type="EMBL" id="JAIMJA010000028">
    <property type="protein sequence ID" value="MCE2596979.1"/>
    <property type="molecule type" value="Genomic_DNA"/>
</dbReference>
<dbReference type="SUPFAM" id="SSF103088">
    <property type="entry name" value="OmpA-like"/>
    <property type="match status" value="1"/>
</dbReference>